<dbReference type="Pfam" id="PF13614">
    <property type="entry name" value="AAA_31"/>
    <property type="match status" value="1"/>
</dbReference>
<evidence type="ECO:0000313" key="6">
    <source>
        <dbReference type="EMBL" id="MVB11404.1"/>
    </source>
</evidence>
<dbReference type="PANTHER" id="PTHR13696:SF99">
    <property type="entry name" value="COBYRINIC ACID AC-DIAMIDE SYNTHASE"/>
    <property type="match status" value="1"/>
</dbReference>
<dbReference type="InterPro" id="IPR050678">
    <property type="entry name" value="DNA_Partitioning_ATPase"/>
</dbReference>
<sequence>MTNVIAVANQKGGVGKTTTCANLGIGLAREGKKVLLVDSDPQGSLTISLGNPQPDQLSVTLATIMGKVLSEEPIDPGEGLLHHDEGVDLMPANIELSGMEVSLVNAMSREKILKQYLDGVKRQYDYVILDCMPSLGMLTVNALAAADSVIIPVQAQYLPVKGLEQLLQTINKVRRQINPKLKIDGILLTMVDSRTNYAKEISALLRDTYGSKLKVFDVEIPHSVRAAEISAEGRSIFAHDPKGKVAEAYRELTKEVLKIEKQRQKHKSEQLR</sequence>
<evidence type="ECO:0000313" key="7">
    <source>
        <dbReference type="Proteomes" id="UP000469440"/>
    </source>
</evidence>
<evidence type="ECO:0000256" key="3">
    <source>
        <dbReference type="ARBA" id="ARBA00062323"/>
    </source>
</evidence>
<evidence type="ECO:0000256" key="2">
    <source>
        <dbReference type="ARBA" id="ARBA00049360"/>
    </source>
</evidence>
<evidence type="ECO:0000256" key="4">
    <source>
        <dbReference type="ARBA" id="ARBA00071824"/>
    </source>
</evidence>
<dbReference type="InterPro" id="IPR027417">
    <property type="entry name" value="P-loop_NTPase"/>
</dbReference>
<dbReference type="FunFam" id="3.40.50.300:FF:000285">
    <property type="entry name" value="Sporulation initiation inhibitor Soj"/>
    <property type="match status" value="1"/>
</dbReference>
<evidence type="ECO:0000256" key="1">
    <source>
        <dbReference type="ARBA" id="ARBA00006976"/>
    </source>
</evidence>
<reference evidence="6 7" key="1">
    <citation type="submission" date="2019-09" db="EMBL/GenBank/DDBJ databases">
        <title>Genome sequence of Clostridium sp. EA1.</title>
        <authorList>
            <person name="Poehlein A."/>
            <person name="Bengelsdorf F.R."/>
            <person name="Daniel R."/>
        </authorList>
    </citation>
    <scope>NUCLEOTIDE SEQUENCE [LARGE SCALE GENOMIC DNA]</scope>
    <source>
        <strain evidence="6 7">EA1</strain>
    </source>
</reference>
<dbReference type="PANTHER" id="PTHR13696">
    <property type="entry name" value="P-LOOP CONTAINING NUCLEOSIDE TRIPHOSPHATE HYDROLASE"/>
    <property type="match status" value="1"/>
</dbReference>
<name>A0A6N8HZT9_9FIRM</name>
<comment type="caution">
    <text evidence="6">The sequence shown here is derived from an EMBL/GenBank/DDBJ whole genome shotgun (WGS) entry which is preliminary data.</text>
</comment>
<proteinExistence type="inferred from homology"/>
<dbReference type="EMBL" id="VWXL01000058">
    <property type="protein sequence ID" value="MVB11404.1"/>
    <property type="molecule type" value="Genomic_DNA"/>
</dbReference>
<keyword evidence="6" id="KW-0378">Hydrolase</keyword>
<keyword evidence="7" id="KW-1185">Reference proteome</keyword>
<dbReference type="Proteomes" id="UP000469440">
    <property type="component" value="Unassembled WGS sequence"/>
</dbReference>
<dbReference type="OrthoDB" id="9815116at2"/>
<dbReference type="RefSeq" id="WP_156990639.1">
    <property type="nucleotide sequence ID" value="NZ_VWXL01000058.1"/>
</dbReference>
<dbReference type="GO" id="GO:0016787">
    <property type="term" value="F:hydrolase activity"/>
    <property type="evidence" value="ECO:0007669"/>
    <property type="project" value="UniProtKB-KW"/>
</dbReference>
<gene>
    <name evidence="6" type="primary">soj_5</name>
    <name evidence="6" type="ORF">CAFE_21190</name>
</gene>
<dbReference type="AlphaFoldDB" id="A0A6N8HZT9"/>
<dbReference type="SUPFAM" id="SSF52540">
    <property type="entry name" value="P-loop containing nucleoside triphosphate hydrolases"/>
    <property type="match status" value="1"/>
</dbReference>
<feature type="domain" description="AAA" evidence="5">
    <location>
        <begin position="3"/>
        <end position="183"/>
    </location>
</feature>
<comment type="catalytic activity">
    <reaction evidence="2">
        <text>ATP + H2O = ADP + phosphate + H(+)</text>
        <dbReference type="Rhea" id="RHEA:13065"/>
        <dbReference type="ChEBI" id="CHEBI:15377"/>
        <dbReference type="ChEBI" id="CHEBI:15378"/>
        <dbReference type="ChEBI" id="CHEBI:30616"/>
        <dbReference type="ChEBI" id="CHEBI:43474"/>
        <dbReference type="ChEBI" id="CHEBI:456216"/>
    </reaction>
</comment>
<dbReference type="Gene3D" id="3.40.50.300">
    <property type="entry name" value="P-loop containing nucleotide triphosphate hydrolases"/>
    <property type="match status" value="1"/>
</dbReference>
<comment type="subunit">
    <text evidence="3">Dimerizes in the presence of ATP but not ADP; ATP-binding is required for double-stranded (ds)DNA-binding. Interacts with DnaA.</text>
</comment>
<accession>A0A6N8HZT9</accession>
<comment type="similarity">
    <text evidence="1">Belongs to the ParA family.</text>
</comment>
<protein>
    <recommendedName>
        <fullName evidence="4">Sporulation initiation inhibitor protein Soj</fullName>
    </recommendedName>
</protein>
<dbReference type="InterPro" id="IPR025669">
    <property type="entry name" value="AAA_dom"/>
</dbReference>
<organism evidence="6 7">
    <name type="scientific">Caproicibacter fermentans</name>
    <dbReference type="NCBI Taxonomy" id="2576756"/>
    <lineage>
        <taxon>Bacteria</taxon>
        <taxon>Bacillati</taxon>
        <taxon>Bacillota</taxon>
        <taxon>Clostridia</taxon>
        <taxon>Eubacteriales</taxon>
        <taxon>Acutalibacteraceae</taxon>
        <taxon>Caproicibacter</taxon>
    </lineage>
</organism>
<dbReference type="CDD" id="cd02042">
    <property type="entry name" value="ParAB_family"/>
    <property type="match status" value="1"/>
</dbReference>
<evidence type="ECO:0000259" key="5">
    <source>
        <dbReference type="Pfam" id="PF13614"/>
    </source>
</evidence>